<keyword evidence="8 13" id="KW-0802">TPR repeat</keyword>
<dbReference type="GO" id="GO:0040029">
    <property type="term" value="P:epigenetic regulation of gene expression"/>
    <property type="evidence" value="ECO:0007669"/>
    <property type="project" value="InterPro"/>
</dbReference>
<dbReference type="InterPro" id="IPR044227">
    <property type="entry name" value="TONSOKU"/>
</dbReference>
<dbReference type="Gene3D" id="3.80.10.10">
    <property type="entry name" value="Ribonuclease Inhibitor"/>
    <property type="match status" value="1"/>
</dbReference>
<feature type="repeat" description="TPR" evidence="13">
    <location>
        <begin position="251"/>
        <end position="284"/>
    </location>
</feature>
<evidence type="ECO:0000256" key="3">
    <source>
        <dbReference type="ARBA" id="ARBA00010999"/>
    </source>
</evidence>
<dbReference type="PROSITE" id="PS50005">
    <property type="entry name" value="TPR"/>
    <property type="match status" value="1"/>
</dbReference>
<protein>
    <recommendedName>
        <fullName evidence="12">Protein TONSOKU</fullName>
    </recommendedName>
</protein>
<comment type="subcellular location">
    <subcellularLocation>
        <location evidence="1">Chromosome</location>
    </subcellularLocation>
    <subcellularLocation>
        <location evidence="2">Nucleus</location>
        <location evidence="2">Nucleoplasm</location>
    </subcellularLocation>
</comment>
<evidence type="ECO:0000256" key="15">
    <source>
        <dbReference type="SAM" id="MobiDB-lite"/>
    </source>
</evidence>
<accession>A0A9D5D348</accession>
<dbReference type="FunFam" id="1.25.40.10:FF:000961">
    <property type="entry name" value="Protein TONSOKU"/>
    <property type="match status" value="1"/>
</dbReference>
<evidence type="ECO:0000256" key="10">
    <source>
        <dbReference type="ARBA" id="ARBA00023204"/>
    </source>
</evidence>
<evidence type="ECO:0000256" key="8">
    <source>
        <dbReference type="ARBA" id="ARBA00022803"/>
    </source>
</evidence>
<organism evidence="16 17">
    <name type="scientific">Dioscorea zingiberensis</name>
    <dbReference type="NCBI Taxonomy" id="325984"/>
    <lineage>
        <taxon>Eukaryota</taxon>
        <taxon>Viridiplantae</taxon>
        <taxon>Streptophyta</taxon>
        <taxon>Embryophyta</taxon>
        <taxon>Tracheophyta</taxon>
        <taxon>Spermatophyta</taxon>
        <taxon>Magnoliopsida</taxon>
        <taxon>Liliopsida</taxon>
        <taxon>Dioscoreales</taxon>
        <taxon>Dioscoreaceae</taxon>
        <taxon>Dioscorea</taxon>
    </lineage>
</organism>
<feature type="region of interest" description="Disordered" evidence="15">
    <location>
        <begin position="614"/>
        <end position="638"/>
    </location>
</feature>
<keyword evidence="7" id="KW-0227">DNA damage</keyword>
<feature type="compositionally biased region" description="Basic and acidic residues" evidence="15">
    <location>
        <begin position="627"/>
        <end position="637"/>
    </location>
</feature>
<dbReference type="PANTHER" id="PTHR47684:SF1">
    <property type="entry name" value="PROTEIN TONSOKU"/>
    <property type="match status" value="1"/>
</dbReference>
<dbReference type="PROSITE" id="PS51450">
    <property type="entry name" value="LRR"/>
    <property type="match status" value="1"/>
</dbReference>
<keyword evidence="6" id="KW-0677">Repeat</keyword>
<dbReference type="Pfam" id="PF13516">
    <property type="entry name" value="LRR_6"/>
    <property type="match status" value="1"/>
</dbReference>
<comment type="similarity">
    <text evidence="3">Belongs to the Tonsoku family.</text>
</comment>
<evidence type="ECO:0000256" key="2">
    <source>
        <dbReference type="ARBA" id="ARBA00004642"/>
    </source>
</evidence>
<evidence type="ECO:0000256" key="13">
    <source>
        <dbReference type="PROSITE-ProRule" id="PRU00339"/>
    </source>
</evidence>
<evidence type="ECO:0000256" key="5">
    <source>
        <dbReference type="ARBA" id="ARBA00022614"/>
    </source>
</evidence>
<dbReference type="Pfam" id="PF07719">
    <property type="entry name" value="TPR_2"/>
    <property type="match status" value="1"/>
</dbReference>
<dbReference type="SMART" id="SM00028">
    <property type="entry name" value="TPR"/>
    <property type="match status" value="7"/>
</dbReference>
<keyword evidence="11" id="KW-0539">Nucleus</keyword>
<dbReference type="GO" id="GO:0072423">
    <property type="term" value="P:response to DNA damage checkpoint signaling"/>
    <property type="evidence" value="ECO:0007669"/>
    <property type="project" value="InterPro"/>
</dbReference>
<dbReference type="OrthoDB" id="626167at2759"/>
<reference evidence="16" key="1">
    <citation type="submission" date="2021-03" db="EMBL/GenBank/DDBJ databases">
        <authorList>
            <person name="Li Z."/>
            <person name="Yang C."/>
        </authorList>
    </citation>
    <scope>NUCLEOTIDE SEQUENCE</scope>
    <source>
        <strain evidence="16">Dzin_1.0</strain>
        <tissue evidence="16">Leaf</tissue>
    </source>
</reference>
<dbReference type="PANTHER" id="PTHR47684">
    <property type="entry name" value="PROTEIN TONSOKU"/>
    <property type="match status" value="1"/>
</dbReference>
<keyword evidence="4" id="KW-0158">Chromosome</keyword>
<dbReference type="Pfam" id="PF13181">
    <property type="entry name" value="TPR_8"/>
    <property type="match status" value="2"/>
</dbReference>
<dbReference type="GO" id="GO:0009933">
    <property type="term" value="P:meristem structural organization"/>
    <property type="evidence" value="ECO:0007669"/>
    <property type="project" value="InterPro"/>
</dbReference>
<evidence type="ECO:0000256" key="14">
    <source>
        <dbReference type="SAM" id="Coils"/>
    </source>
</evidence>
<reference evidence="16" key="2">
    <citation type="journal article" date="2022" name="Hortic Res">
        <title>The genome of Dioscorea zingiberensis sheds light on the biosynthesis, origin and evolution of the medicinally important diosgenin saponins.</title>
        <authorList>
            <person name="Li Y."/>
            <person name="Tan C."/>
            <person name="Li Z."/>
            <person name="Guo J."/>
            <person name="Li S."/>
            <person name="Chen X."/>
            <person name="Wang C."/>
            <person name="Dai X."/>
            <person name="Yang H."/>
            <person name="Song W."/>
            <person name="Hou L."/>
            <person name="Xu J."/>
            <person name="Tong Z."/>
            <person name="Xu A."/>
            <person name="Yuan X."/>
            <person name="Wang W."/>
            <person name="Yang Q."/>
            <person name="Chen L."/>
            <person name="Sun Z."/>
            <person name="Wang K."/>
            <person name="Pan B."/>
            <person name="Chen J."/>
            <person name="Bao Y."/>
            <person name="Liu F."/>
            <person name="Qi X."/>
            <person name="Gang D.R."/>
            <person name="Wen J."/>
            <person name="Li J."/>
        </authorList>
    </citation>
    <scope>NUCLEOTIDE SEQUENCE</scope>
    <source>
        <strain evidence="16">Dzin_1.0</strain>
    </source>
</reference>
<sequence length="1307" mass="145009">MTRVKDEEELIAAKRGYKEAARDGNHEEEARWANVLGDIYKRRGEYIQALTWLRKDYDVSVKHLPCKQLLPTCQSLGEVYFCLERFKDALVYQKKHLELAKDSDDLVEQQRASTQLGRSYHEMFLRSENDHHAIRNAKKYFKSAMKLAGKLKEDALCKRSTVFLKEFIDAHNNIGLLELDLDNLEEAENFLLQGLKICDDEEVPENDDARSRLHHNLGKLYLELRDWGKARVHIEEDIMICKRIGHTLGESKGFINLGELNYRTQKYDEAIRCYQKALDIAKLMEDEDALVTQINQNIRTVKEAAQVLNELQRDEQELKKLIRSTGRARGTSSERKCLLEQKTCLDSLIEKSSIISVWPKHLEFAKRIKKVASELCDKEKLSDAYLAIGESYQKLRNFSKARKWYMKSWSIYRSIGNLEGQALVKINIGEVLDSCGNWIGALEAFEEGYRLAVEGKLLCAQLSALENMHYSHMIRFDHLDDARKLQHDIQKLRQLLKDTDGLRNQESDYCSETDTEGGEQSVDFSERCGSPYRHKASTSKVYLSTCVEDIDVNVPLASLKDKSKKDSSKAKKSQLDSCAKKTNDSCCMPEPTIRYTSQSNDNQQAAGRKRLRVIVSDDETDEPVELDEPKRTAHESPVRNVAASDFDNKLDETTAANVVQADHSAASKDVLSSSMPVHIEESACSFKSKKSNSNADESVEFGSSTGAGLANSGRFVASGFKSESGCASGYLLSNQNCAGFNLPEHESDQFVAFKIGDEAIRLNVSSFIDGDTLDIESLKLEIACVYFLQLSEEKRSKGWVPKRLMKLYIDNCQKVHEIPNMKLLKKLYNLEISEDEILISDCGLQDLSISPFLTALQVHRTVAVLDISHNLLGNETMERLKQIFALSSQTYGGLTVDLHSNGFGPTALFQICECPVMLSRLEVLNLSQNRLTDACGSYLCTILENCKALYSLNLEACSVTSRTVQKIADTLHEGLVLSHLSLGKNYPISGNAMASLLAKLASLRRFSELSLVGIRLNKIMVDGLCQLARTSSFSALLLGGTQIGVEGSIQIAEALCSGPQELVKLDLSCCGLTAQGLAQICASIASIGGVIELNLDGNSIGREGCDAVGAILMDQQCRLRRLTLNKCHLGVSGVVQIVQALSGNDSLEELHLADNASIPSERTMQFIDSTLACPKSDAANAAPEICKMNAESDGLEVADSEDEDMKGPASSGQDGSCASSCQKNTFTCCQLIQDLSSAISLATQLQLLDLSKNRFSSEAIDAMYASWSSSGSRSSGQALKHVTKDQTVHFSTEGKRCCGIKQCCRKD</sequence>
<feature type="compositionally biased region" description="Acidic residues" evidence="15">
    <location>
        <begin position="616"/>
        <end position="626"/>
    </location>
</feature>
<name>A0A9D5D348_9LILI</name>
<dbReference type="SMART" id="SM00367">
    <property type="entry name" value="LRR_CC"/>
    <property type="match status" value="3"/>
</dbReference>
<dbReference type="Proteomes" id="UP001085076">
    <property type="component" value="Miscellaneous, Linkage group lg01"/>
</dbReference>
<dbReference type="SUPFAM" id="SSF52047">
    <property type="entry name" value="RNI-like"/>
    <property type="match status" value="1"/>
</dbReference>
<dbReference type="GO" id="GO:0006281">
    <property type="term" value="P:DNA repair"/>
    <property type="evidence" value="ECO:0007669"/>
    <property type="project" value="UniProtKB-KW"/>
</dbReference>
<dbReference type="SMART" id="SM00368">
    <property type="entry name" value="LRR_RI"/>
    <property type="match status" value="5"/>
</dbReference>
<dbReference type="InterPro" id="IPR006553">
    <property type="entry name" value="Leu-rich_rpt_Cys-con_subtyp"/>
</dbReference>
<dbReference type="SUPFAM" id="SSF48452">
    <property type="entry name" value="TPR-like"/>
    <property type="match status" value="2"/>
</dbReference>
<evidence type="ECO:0000256" key="6">
    <source>
        <dbReference type="ARBA" id="ARBA00022737"/>
    </source>
</evidence>
<dbReference type="GO" id="GO:0005694">
    <property type="term" value="C:chromosome"/>
    <property type="evidence" value="ECO:0007669"/>
    <property type="project" value="UniProtKB-SubCell"/>
</dbReference>
<dbReference type="GO" id="GO:0042393">
    <property type="term" value="F:histone binding"/>
    <property type="evidence" value="ECO:0007669"/>
    <property type="project" value="UniProtKB-ARBA"/>
</dbReference>
<feature type="region of interest" description="Disordered" evidence="15">
    <location>
        <begin position="589"/>
        <end position="608"/>
    </location>
</feature>
<evidence type="ECO:0000256" key="1">
    <source>
        <dbReference type="ARBA" id="ARBA00004286"/>
    </source>
</evidence>
<keyword evidence="14" id="KW-0175">Coiled coil</keyword>
<dbReference type="InterPro" id="IPR019734">
    <property type="entry name" value="TPR_rpt"/>
</dbReference>
<keyword evidence="17" id="KW-1185">Reference proteome</keyword>
<dbReference type="InterPro" id="IPR001611">
    <property type="entry name" value="Leu-rich_rpt"/>
</dbReference>
<keyword evidence="10" id="KW-0234">DNA repair</keyword>
<evidence type="ECO:0000256" key="4">
    <source>
        <dbReference type="ARBA" id="ARBA00022454"/>
    </source>
</evidence>
<keyword evidence="9" id="KW-0156">Chromatin regulator</keyword>
<evidence type="ECO:0000256" key="11">
    <source>
        <dbReference type="ARBA" id="ARBA00023242"/>
    </source>
</evidence>
<evidence type="ECO:0000313" key="17">
    <source>
        <dbReference type="Proteomes" id="UP001085076"/>
    </source>
</evidence>
<dbReference type="Gene3D" id="1.25.40.10">
    <property type="entry name" value="Tetratricopeptide repeat domain"/>
    <property type="match status" value="2"/>
</dbReference>
<dbReference type="InterPro" id="IPR011990">
    <property type="entry name" value="TPR-like_helical_dom_sf"/>
</dbReference>
<dbReference type="InterPro" id="IPR032675">
    <property type="entry name" value="LRR_dom_sf"/>
</dbReference>
<evidence type="ECO:0000256" key="12">
    <source>
        <dbReference type="ARBA" id="ARBA00069409"/>
    </source>
</evidence>
<dbReference type="EMBL" id="JAGGNH010000001">
    <property type="protein sequence ID" value="KAJ0983759.1"/>
    <property type="molecule type" value="Genomic_DNA"/>
</dbReference>
<dbReference type="GO" id="GO:0005654">
    <property type="term" value="C:nucleoplasm"/>
    <property type="evidence" value="ECO:0007669"/>
    <property type="project" value="UniProtKB-SubCell"/>
</dbReference>
<keyword evidence="5" id="KW-0433">Leucine-rich repeat</keyword>
<dbReference type="FunFam" id="3.80.10.10:FF:000500">
    <property type="entry name" value="Protein TONSOKU"/>
    <property type="match status" value="1"/>
</dbReference>
<evidence type="ECO:0000256" key="9">
    <source>
        <dbReference type="ARBA" id="ARBA00022853"/>
    </source>
</evidence>
<feature type="compositionally biased region" description="Polar residues" evidence="15">
    <location>
        <begin position="594"/>
        <end position="605"/>
    </location>
</feature>
<proteinExistence type="inferred from homology"/>
<evidence type="ECO:0000256" key="7">
    <source>
        <dbReference type="ARBA" id="ARBA00022763"/>
    </source>
</evidence>
<dbReference type="InterPro" id="IPR013105">
    <property type="entry name" value="TPR_2"/>
</dbReference>
<evidence type="ECO:0000313" key="16">
    <source>
        <dbReference type="EMBL" id="KAJ0983759.1"/>
    </source>
</evidence>
<feature type="coiled-coil region" evidence="14">
    <location>
        <begin position="294"/>
        <end position="328"/>
    </location>
</feature>
<comment type="caution">
    <text evidence="16">The sequence shown here is derived from an EMBL/GenBank/DDBJ whole genome shotgun (WGS) entry which is preliminary data.</text>
</comment>
<gene>
    <name evidence="16" type="ORF">J5N97_002115</name>
</gene>